<dbReference type="InterPro" id="IPR027417">
    <property type="entry name" value="P-loop_NTPase"/>
</dbReference>
<reference evidence="4" key="1">
    <citation type="submission" date="2022-08" db="EMBL/GenBank/DDBJ databases">
        <authorList>
            <person name="Kallberg Y."/>
            <person name="Tangrot J."/>
            <person name="Rosling A."/>
        </authorList>
    </citation>
    <scope>NUCLEOTIDE SEQUENCE</scope>
    <source>
        <strain evidence="4">Wild A</strain>
    </source>
</reference>
<dbReference type="Proteomes" id="UP001153678">
    <property type="component" value="Unassembled WGS sequence"/>
</dbReference>
<name>A0A9W4T1J0_9GLOM</name>
<sequence length="590" mass="66071">MTNSQDLKNKLGETTEQIEAVITPLYTSLKSYQRGLILIALVALLIFTIYYLTKSEPKVSAKKEAQQKKQQQQQMFLLLLLAAAGAYYFMVYLPEEERKVLENQIQTKLDEVKNIKPEEHSNIPTLLTACQADREVKKISGVLANEYKEEADLFQGKKFDFSRSATYTIYFPPALKEYYEKGKSTGDINSVANPTRGIPDPNTKRDNNALFYGAPGTGKTATTQNICFKANKYPLVEIKGSSLTPRIKVKMNVAEKFYYTLNECNQISNNAMAFDANKLQFIKDCLGCSDDRKNESHNLWIFATNHLDQIEEASYRAGRLSNALDFNLFISTNPNAILKEEIEIEDENGKFKSAKKPKTEEVLNDSLPEMSNTLLDSSNNLTISLENITEQLKGIMQQMGSSSSNTLIQDDIRELPTVATAVVTGGASLVIQAAAIGGAYLVGSALDADRKQKEQEDKKLNLAGKAGEVVSGQVNDLQNRRNKVVQESEELIKEMQKHKAKLNDPNATPEEKELAKKMIPIIQTQLDDKTRIITDYDKKIADLLKNIPGVDNKKGGLINLESMDPQTKMIIGVIVFLVIYFAFIKEKEKD</sequence>
<dbReference type="SUPFAM" id="SSF52540">
    <property type="entry name" value="P-loop containing nucleoside triphosphate hydrolases"/>
    <property type="match status" value="1"/>
</dbReference>
<keyword evidence="2" id="KW-1133">Transmembrane helix</keyword>
<organism evidence="4 5">
    <name type="scientific">Funneliformis geosporum</name>
    <dbReference type="NCBI Taxonomy" id="1117311"/>
    <lineage>
        <taxon>Eukaryota</taxon>
        <taxon>Fungi</taxon>
        <taxon>Fungi incertae sedis</taxon>
        <taxon>Mucoromycota</taxon>
        <taxon>Glomeromycotina</taxon>
        <taxon>Glomeromycetes</taxon>
        <taxon>Glomerales</taxon>
        <taxon>Glomeraceae</taxon>
        <taxon>Funneliformis</taxon>
    </lineage>
</organism>
<dbReference type="GO" id="GO:0005524">
    <property type="term" value="F:ATP binding"/>
    <property type="evidence" value="ECO:0007669"/>
    <property type="project" value="InterPro"/>
</dbReference>
<feature type="transmembrane region" description="Helical" evidence="2">
    <location>
        <begin position="567"/>
        <end position="584"/>
    </location>
</feature>
<dbReference type="GO" id="GO:0016887">
    <property type="term" value="F:ATP hydrolysis activity"/>
    <property type="evidence" value="ECO:0007669"/>
    <property type="project" value="InterPro"/>
</dbReference>
<evidence type="ECO:0000256" key="1">
    <source>
        <dbReference type="SAM" id="Coils"/>
    </source>
</evidence>
<feature type="transmembrane region" description="Helical" evidence="2">
    <location>
        <begin position="35"/>
        <end position="53"/>
    </location>
</feature>
<evidence type="ECO:0000256" key="2">
    <source>
        <dbReference type="SAM" id="Phobius"/>
    </source>
</evidence>
<dbReference type="AlphaFoldDB" id="A0A9W4T1J0"/>
<protein>
    <submittedName>
        <fullName evidence="4">10684_t:CDS:1</fullName>
    </submittedName>
</protein>
<dbReference type="InterPro" id="IPR003959">
    <property type="entry name" value="ATPase_AAA_core"/>
</dbReference>
<keyword evidence="5" id="KW-1185">Reference proteome</keyword>
<proteinExistence type="predicted"/>
<accession>A0A9W4T1J0</accession>
<comment type="caution">
    <text evidence="4">The sequence shown here is derived from an EMBL/GenBank/DDBJ whole genome shotgun (WGS) entry which is preliminary data.</text>
</comment>
<evidence type="ECO:0000313" key="5">
    <source>
        <dbReference type="Proteomes" id="UP001153678"/>
    </source>
</evidence>
<evidence type="ECO:0000313" key="4">
    <source>
        <dbReference type="EMBL" id="CAI2189541.1"/>
    </source>
</evidence>
<feature type="domain" description="ATPase AAA-type core" evidence="3">
    <location>
        <begin position="210"/>
        <end position="326"/>
    </location>
</feature>
<dbReference type="Pfam" id="PF00004">
    <property type="entry name" value="AAA"/>
    <property type="match status" value="1"/>
</dbReference>
<keyword evidence="1" id="KW-0175">Coiled coil</keyword>
<keyword evidence="2" id="KW-0812">Transmembrane</keyword>
<keyword evidence="2" id="KW-0472">Membrane</keyword>
<dbReference type="CDD" id="cd00009">
    <property type="entry name" value="AAA"/>
    <property type="match status" value="1"/>
</dbReference>
<feature type="coiled-coil region" evidence="1">
    <location>
        <begin position="474"/>
        <end position="501"/>
    </location>
</feature>
<dbReference type="EMBL" id="CAMKVN010005894">
    <property type="protein sequence ID" value="CAI2189541.1"/>
    <property type="molecule type" value="Genomic_DNA"/>
</dbReference>
<dbReference type="Gene3D" id="3.40.50.300">
    <property type="entry name" value="P-loop containing nucleotide triphosphate hydrolases"/>
    <property type="match status" value="1"/>
</dbReference>
<evidence type="ECO:0000259" key="3">
    <source>
        <dbReference type="Pfam" id="PF00004"/>
    </source>
</evidence>
<feature type="transmembrane region" description="Helical" evidence="2">
    <location>
        <begin position="74"/>
        <end position="93"/>
    </location>
</feature>
<gene>
    <name evidence="4" type="ORF">FWILDA_LOCUS14130</name>
</gene>